<proteinExistence type="predicted"/>
<sequence>MRLYLVLLSFVCCAAQAAGFTGENTISSIHQRECAGDKGLEIMLAAPHKNPDGCNDPIVIDVACAAANYQSILTLSLSALAADKKVDYWVSGCDVHGQAKVITAMIKK</sequence>
<name>A0A4R6V578_9GAMM</name>
<dbReference type="RefSeq" id="WP_133587237.1">
    <property type="nucleotide sequence ID" value="NZ_CP037953.1"/>
</dbReference>
<evidence type="ECO:0000313" key="3">
    <source>
        <dbReference type="Proteomes" id="UP000295375"/>
    </source>
</evidence>
<dbReference type="AlphaFoldDB" id="A0A4R6V578"/>
<dbReference type="Proteomes" id="UP000295375">
    <property type="component" value="Unassembled WGS sequence"/>
</dbReference>
<organism evidence="2 3">
    <name type="scientific">Permianibacter aggregans</name>
    <dbReference type="NCBI Taxonomy" id="1510150"/>
    <lineage>
        <taxon>Bacteria</taxon>
        <taxon>Pseudomonadati</taxon>
        <taxon>Pseudomonadota</taxon>
        <taxon>Gammaproteobacteria</taxon>
        <taxon>Pseudomonadales</taxon>
        <taxon>Pseudomonadaceae</taxon>
        <taxon>Permianibacter</taxon>
    </lineage>
</organism>
<dbReference type="EMBL" id="SNYM01000001">
    <property type="protein sequence ID" value="TDQ51334.1"/>
    <property type="molecule type" value="Genomic_DNA"/>
</dbReference>
<keyword evidence="3" id="KW-1185">Reference proteome</keyword>
<protein>
    <submittedName>
        <fullName evidence="2">Uncharacterized protein</fullName>
    </submittedName>
</protein>
<feature type="signal peptide" evidence="1">
    <location>
        <begin position="1"/>
        <end position="17"/>
    </location>
</feature>
<reference evidence="2 3" key="1">
    <citation type="submission" date="2019-03" db="EMBL/GenBank/DDBJ databases">
        <title>Genomic Encyclopedia of Type Strains, Phase IV (KMG-IV): sequencing the most valuable type-strain genomes for metagenomic binning, comparative biology and taxonomic classification.</title>
        <authorList>
            <person name="Goeker M."/>
        </authorList>
    </citation>
    <scope>NUCLEOTIDE SEQUENCE [LARGE SCALE GENOMIC DNA]</scope>
    <source>
        <strain evidence="2 3">DSM 103792</strain>
    </source>
</reference>
<evidence type="ECO:0000313" key="2">
    <source>
        <dbReference type="EMBL" id="TDQ51334.1"/>
    </source>
</evidence>
<accession>A0A4R6V578</accession>
<keyword evidence="1" id="KW-0732">Signal</keyword>
<comment type="caution">
    <text evidence="2">The sequence shown here is derived from an EMBL/GenBank/DDBJ whole genome shotgun (WGS) entry which is preliminary data.</text>
</comment>
<feature type="chain" id="PRO_5020541706" evidence="1">
    <location>
        <begin position="18"/>
        <end position="108"/>
    </location>
</feature>
<evidence type="ECO:0000256" key="1">
    <source>
        <dbReference type="SAM" id="SignalP"/>
    </source>
</evidence>
<dbReference type="OrthoDB" id="6267478at2"/>
<gene>
    <name evidence="2" type="ORF">EV696_101308</name>
</gene>